<feature type="compositionally biased region" description="Basic residues" evidence="1">
    <location>
        <begin position="151"/>
        <end position="166"/>
    </location>
</feature>
<name>A0A9K3L6K4_9STRA</name>
<proteinExistence type="predicted"/>
<sequence>MLGVTRRSIQSMLRLHGEAAVVPLFRPTNILLSTRSLSAFLWPESTIQSPKCNHPGTSWGVLGSQNNTLMTHRREVDSMLEGVFRNIVPLPHAISVPGVVIPIDILHTDIIIGQKIVTEDKPMSNTSIQVMNRNARRAKKANKGARPCSRASRRSKKEKIGKRSRK</sequence>
<keyword evidence="3" id="KW-1185">Reference proteome</keyword>
<reference evidence="2" key="2">
    <citation type="submission" date="2021-04" db="EMBL/GenBank/DDBJ databases">
        <authorList>
            <person name="Podell S."/>
        </authorList>
    </citation>
    <scope>NUCLEOTIDE SEQUENCE</scope>
    <source>
        <strain evidence="2">Hildebrandi</strain>
    </source>
</reference>
<protein>
    <submittedName>
        <fullName evidence="2">Uncharacterized protein</fullName>
    </submittedName>
</protein>
<dbReference type="AlphaFoldDB" id="A0A9K3L6K4"/>
<comment type="caution">
    <text evidence="2">The sequence shown here is derived from an EMBL/GenBank/DDBJ whole genome shotgun (WGS) entry which is preliminary data.</text>
</comment>
<feature type="region of interest" description="Disordered" evidence="1">
    <location>
        <begin position="135"/>
        <end position="166"/>
    </location>
</feature>
<evidence type="ECO:0000313" key="2">
    <source>
        <dbReference type="EMBL" id="KAG7355761.1"/>
    </source>
</evidence>
<reference evidence="2" key="1">
    <citation type="journal article" date="2021" name="Sci. Rep.">
        <title>Diploid genomic architecture of Nitzschia inconspicua, an elite biomass production diatom.</title>
        <authorList>
            <person name="Oliver A."/>
            <person name="Podell S."/>
            <person name="Pinowska A."/>
            <person name="Traller J.C."/>
            <person name="Smith S.R."/>
            <person name="McClure R."/>
            <person name="Beliaev A."/>
            <person name="Bohutskyi P."/>
            <person name="Hill E.A."/>
            <person name="Rabines A."/>
            <person name="Zheng H."/>
            <person name="Allen L.Z."/>
            <person name="Kuo A."/>
            <person name="Grigoriev I.V."/>
            <person name="Allen A.E."/>
            <person name="Hazlebeck D."/>
            <person name="Allen E.E."/>
        </authorList>
    </citation>
    <scope>NUCLEOTIDE SEQUENCE</scope>
    <source>
        <strain evidence="2">Hildebrandi</strain>
    </source>
</reference>
<dbReference type="EMBL" id="JAGRRH010000015">
    <property type="protein sequence ID" value="KAG7355761.1"/>
    <property type="molecule type" value="Genomic_DNA"/>
</dbReference>
<accession>A0A9K3L6K4</accession>
<dbReference type="Proteomes" id="UP000693970">
    <property type="component" value="Unassembled WGS sequence"/>
</dbReference>
<gene>
    <name evidence="2" type="ORF">IV203_000447</name>
</gene>
<evidence type="ECO:0000313" key="3">
    <source>
        <dbReference type="Proteomes" id="UP000693970"/>
    </source>
</evidence>
<evidence type="ECO:0000256" key="1">
    <source>
        <dbReference type="SAM" id="MobiDB-lite"/>
    </source>
</evidence>
<organism evidence="2 3">
    <name type="scientific">Nitzschia inconspicua</name>
    <dbReference type="NCBI Taxonomy" id="303405"/>
    <lineage>
        <taxon>Eukaryota</taxon>
        <taxon>Sar</taxon>
        <taxon>Stramenopiles</taxon>
        <taxon>Ochrophyta</taxon>
        <taxon>Bacillariophyta</taxon>
        <taxon>Bacillariophyceae</taxon>
        <taxon>Bacillariophycidae</taxon>
        <taxon>Bacillariales</taxon>
        <taxon>Bacillariaceae</taxon>
        <taxon>Nitzschia</taxon>
    </lineage>
</organism>